<evidence type="ECO:0000256" key="1">
    <source>
        <dbReference type="ARBA" id="ARBA00023015"/>
    </source>
</evidence>
<dbReference type="InterPro" id="IPR000835">
    <property type="entry name" value="HTH_MarR-typ"/>
</dbReference>
<dbReference type="PANTHER" id="PTHR38465">
    <property type="entry name" value="HTH-TYPE TRANSCRIPTIONAL REGULATOR MJ1563-RELATED"/>
    <property type="match status" value="1"/>
</dbReference>
<sequence length="172" mass="19701">MSSRPQSQRDPNVDRDETEVQHYVEKLAMVLTEIGLQRMAARVFATLMSTDSGQLTAAELAERLEVSPAAVSGAVRFLDQLGLVAKRREPGGRRDHYCLVDDLWYATFLKRDRMMVMWRDATAEGLTVLGEDTPAGRRLGEMCGFLDFMVRELPVLFERWHRQREEEQRKAG</sequence>
<name>A0A1I0V8S0_9PSEU</name>
<dbReference type="CDD" id="cd00090">
    <property type="entry name" value="HTH_ARSR"/>
    <property type="match status" value="1"/>
</dbReference>
<evidence type="ECO:0000259" key="4">
    <source>
        <dbReference type="Pfam" id="PF12802"/>
    </source>
</evidence>
<dbReference type="InterPro" id="IPR036390">
    <property type="entry name" value="WH_DNA-bd_sf"/>
</dbReference>
<dbReference type="Pfam" id="PF12802">
    <property type="entry name" value="MarR_2"/>
    <property type="match status" value="1"/>
</dbReference>
<keyword evidence="1" id="KW-0805">Transcription regulation</keyword>
<dbReference type="PANTHER" id="PTHR38465:SF2">
    <property type="entry name" value="HTH-TYPE TRANSCRIPTIONAL REGULATOR MMPR5"/>
    <property type="match status" value="1"/>
</dbReference>
<evidence type="ECO:0000256" key="3">
    <source>
        <dbReference type="ARBA" id="ARBA00023163"/>
    </source>
</evidence>
<dbReference type="Proteomes" id="UP000243799">
    <property type="component" value="Unassembled WGS sequence"/>
</dbReference>
<keyword evidence="3" id="KW-0804">Transcription</keyword>
<evidence type="ECO:0000313" key="6">
    <source>
        <dbReference type="Proteomes" id="UP000243799"/>
    </source>
</evidence>
<dbReference type="InterPro" id="IPR036388">
    <property type="entry name" value="WH-like_DNA-bd_sf"/>
</dbReference>
<dbReference type="STRING" id="490629.SAMN05216266_10182"/>
<dbReference type="GO" id="GO:0003700">
    <property type="term" value="F:DNA-binding transcription factor activity"/>
    <property type="evidence" value="ECO:0007669"/>
    <property type="project" value="InterPro"/>
</dbReference>
<evidence type="ECO:0000256" key="2">
    <source>
        <dbReference type="ARBA" id="ARBA00023125"/>
    </source>
</evidence>
<dbReference type="GO" id="GO:0003677">
    <property type="term" value="F:DNA binding"/>
    <property type="evidence" value="ECO:0007669"/>
    <property type="project" value="UniProtKB-KW"/>
</dbReference>
<dbReference type="InterPro" id="IPR052362">
    <property type="entry name" value="HTH-GbsR_regulator"/>
</dbReference>
<keyword evidence="2 5" id="KW-0238">DNA-binding</keyword>
<dbReference type="RefSeq" id="WP_091667814.1">
    <property type="nucleotide sequence ID" value="NZ_FOKG01000001.1"/>
</dbReference>
<dbReference type="AlphaFoldDB" id="A0A1I0V8S0"/>
<dbReference type="SUPFAM" id="SSF46785">
    <property type="entry name" value="Winged helix' DNA-binding domain"/>
    <property type="match status" value="1"/>
</dbReference>
<dbReference type="EMBL" id="FOKG01000001">
    <property type="protein sequence ID" value="SFA72725.1"/>
    <property type="molecule type" value="Genomic_DNA"/>
</dbReference>
<dbReference type="Gene3D" id="1.10.10.10">
    <property type="entry name" value="Winged helix-like DNA-binding domain superfamily/Winged helix DNA-binding domain"/>
    <property type="match status" value="1"/>
</dbReference>
<protein>
    <submittedName>
        <fullName evidence="5">DNA-binding transcriptional regulator GbsR, MarR family</fullName>
    </submittedName>
</protein>
<organism evidence="5 6">
    <name type="scientific">Amycolatopsis marina</name>
    <dbReference type="NCBI Taxonomy" id="490629"/>
    <lineage>
        <taxon>Bacteria</taxon>
        <taxon>Bacillati</taxon>
        <taxon>Actinomycetota</taxon>
        <taxon>Actinomycetes</taxon>
        <taxon>Pseudonocardiales</taxon>
        <taxon>Pseudonocardiaceae</taxon>
        <taxon>Amycolatopsis</taxon>
    </lineage>
</organism>
<dbReference type="Gene3D" id="1.10.287.160">
    <property type="entry name" value="HR1 repeat"/>
    <property type="match status" value="1"/>
</dbReference>
<dbReference type="InterPro" id="IPR011991">
    <property type="entry name" value="ArsR-like_HTH"/>
</dbReference>
<reference evidence="6" key="1">
    <citation type="submission" date="2016-10" db="EMBL/GenBank/DDBJ databases">
        <authorList>
            <person name="Varghese N."/>
            <person name="Submissions S."/>
        </authorList>
    </citation>
    <scope>NUCLEOTIDE SEQUENCE [LARGE SCALE GENOMIC DNA]</scope>
    <source>
        <strain evidence="6">CGMCC 4.3568</strain>
    </source>
</reference>
<gene>
    <name evidence="5" type="ORF">SAMN05216266_10182</name>
</gene>
<feature type="domain" description="HTH marR-type" evidence="4">
    <location>
        <begin position="35"/>
        <end position="94"/>
    </location>
</feature>
<evidence type="ECO:0000313" key="5">
    <source>
        <dbReference type="EMBL" id="SFA72725.1"/>
    </source>
</evidence>
<accession>A0A1I0V8S0</accession>
<keyword evidence="6" id="KW-1185">Reference proteome</keyword>
<proteinExistence type="predicted"/>
<dbReference type="OrthoDB" id="67158at2"/>